<keyword evidence="4" id="KW-1185">Reference proteome</keyword>
<feature type="transmembrane region" description="Helical" evidence="1">
    <location>
        <begin position="291"/>
        <end position="315"/>
    </location>
</feature>
<keyword evidence="3" id="KW-0012">Acyltransferase</keyword>
<dbReference type="Proteomes" id="UP000321617">
    <property type="component" value="Unassembled WGS sequence"/>
</dbReference>
<gene>
    <name evidence="3" type="ORF">LX16_0240</name>
</gene>
<accession>A0A562V9J7</accession>
<keyword evidence="3" id="KW-0808">Transferase</keyword>
<dbReference type="EMBL" id="VLLL01000005">
    <property type="protein sequence ID" value="TWJ14555.1"/>
    <property type="molecule type" value="Genomic_DNA"/>
</dbReference>
<protein>
    <submittedName>
        <fullName evidence="3">Acyltransferase-like protein</fullName>
    </submittedName>
</protein>
<feature type="transmembrane region" description="Helical" evidence="1">
    <location>
        <begin position="132"/>
        <end position="151"/>
    </location>
</feature>
<feature type="transmembrane region" description="Helical" evidence="1">
    <location>
        <begin position="250"/>
        <end position="270"/>
    </location>
</feature>
<reference evidence="3 4" key="1">
    <citation type="journal article" date="2013" name="Stand. Genomic Sci.">
        <title>Genomic Encyclopedia of Type Strains, Phase I: The one thousand microbial genomes (KMG-I) project.</title>
        <authorList>
            <person name="Kyrpides N.C."/>
            <person name="Woyke T."/>
            <person name="Eisen J.A."/>
            <person name="Garrity G."/>
            <person name="Lilburn T.G."/>
            <person name="Beck B.J."/>
            <person name="Whitman W.B."/>
            <person name="Hugenholtz P."/>
            <person name="Klenk H.P."/>
        </authorList>
    </citation>
    <scope>NUCLEOTIDE SEQUENCE [LARGE SCALE GENOMIC DNA]</scope>
    <source>
        <strain evidence="3 4">DSM 45044</strain>
    </source>
</reference>
<dbReference type="InterPro" id="IPR002656">
    <property type="entry name" value="Acyl_transf_3_dom"/>
</dbReference>
<feature type="domain" description="Acyltransferase 3" evidence="2">
    <location>
        <begin position="11"/>
        <end position="348"/>
    </location>
</feature>
<evidence type="ECO:0000313" key="3">
    <source>
        <dbReference type="EMBL" id="TWJ14555.1"/>
    </source>
</evidence>
<keyword evidence="1" id="KW-0472">Membrane</keyword>
<feature type="transmembrane region" description="Helical" evidence="1">
    <location>
        <begin position="211"/>
        <end position="230"/>
    </location>
</feature>
<dbReference type="Pfam" id="PF01757">
    <property type="entry name" value="Acyl_transf_3"/>
    <property type="match status" value="1"/>
</dbReference>
<comment type="caution">
    <text evidence="3">The sequence shown here is derived from an EMBL/GenBank/DDBJ whole genome shotgun (WGS) entry which is preliminary data.</text>
</comment>
<name>A0A562V9J7_9ACTN</name>
<feature type="transmembrane region" description="Helical" evidence="1">
    <location>
        <begin position="96"/>
        <end position="120"/>
    </location>
</feature>
<feature type="transmembrane region" description="Helical" evidence="1">
    <location>
        <begin position="56"/>
        <end position="75"/>
    </location>
</feature>
<sequence>MTATPPAGRDPGLDSLRALAVTGVVLGHWLVTAVVTDTGTLRAVSPLREMPELAPASWLFQTLAVFFLVGGAVATRRPTTPATGGHRRRLTRRLTTLAGPVALLLTVWAIVSAALLAVGVERETVRVLFKLAWSPLWFLAVFLLLVAAAPLLARVHPGWWFAAVAAADLVRFAVPGAEWVGWCNVVTGWLVPFGIGARWNRRGTPSRRESVTLLAGGAAAAVALVTWCGYPVSMVGVPGDGMSNLNPPSLAVVCFGVAQAGAAGLLLPGLRRTSGLPVVRHVVTALNWHAVPIFLWHQTAMISVTVIATTGAVALPGLHTPPDSPQWIAERLVWLPLFAIALTGYVLATRRRRRETVPPADPAPADTGRDLASV</sequence>
<feature type="transmembrane region" description="Helical" evidence="1">
    <location>
        <begin position="18"/>
        <end position="36"/>
    </location>
</feature>
<feature type="transmembrane region" description="Helical" evidence="1">
    <location>
        <begin position="327"/>
        <end position="348"/>
    </location>
</feature>
<keyword evidence="1" id="KW-1133">Transmembrane helix</keyword>
<dbReference type="AlphaFoldDB" id="A0A562V9J7"/>
<dbReference type="GO" id="GO:0016747">
    <property type="term" value="F:acyltransferase activity, transferring groups other than amino-acyl groups"/>
    <property type="evidence" value="ECO:0007669"/>
    <property type="project" value="InterPro"/>
</dbReference>
<evidence type="ECO:0000259" key="2">
    <source>
        <dbReference type="Pfam" id="PF01757"/>
    </source>
</evidence>
<dbReference type="RefSeq" id="WP_147131763.1">
    <property type="nucleotide sequence ID" value="NZ_BAABIJ010000001.1"/>
</dbReference>
<dbReference type="OrthoDB" id="8206682at2"/>
<keyword evidence="1" id="KW-0812">Transmembrane</keyword>
<organism evidence="3 4">
    <name type="scientific">Stackebrandtia albiflava</name>
    <dbReference type="NCBI Taxonomy" id="406432"/>
    <lineage>
        <taxon>Bacteria</taxon>
        <taxon>Bacillati</taxon>
        <taxon>Actinomycetota</taxon>
        <taxon>Actinomycetes</taxon>
        <taxon>Glycomycetales</taxon>
        <taxon>Glycomycetaceae</taxon>
        <taxon>Stackebrandtia</taxon>
    </lineage>
</organism>
<evidence type="ECO:0000256" key="1">
    <source>
        <dbReference type="SAM" id="Phobius"/>
    </source>
</evidence>
<evidence type="ECO:0000313" key="4">
    <source>
        <dbReference type="Proteomes" id="UP000321617"/>
    </source>
</evidence>
<proteinExistence type="predicted"/>